<dbReference type="Pfam" id="PF03959">
    <property type="entry name" value="FSH1"/>
    <property type="match status" value="1"/>
</dbReference>
<reference evidence="3 4" key="1">
    <citation type="submission" date="2012-05" db="EMBL/GenBank/DDBJ databases">
        <title>Recombination and specialization in a pathogen metapopulation.</title>
        <authorList>
            <person name="Gardiner A."/>
            <person name="Kemen E."/>
            <person name="Schultz-Larsen T."/>
            <person name="MacLean D."/>
            <person name="Van Oosterhout C."/>
            <person name="Jones J.D.G."/>
        </authorList>
    </citation>
    <scope>NUCLEOTIDE SEQUENCE [LARGE SCALE GENOMIC DNA]</scope>
    <source>
        <strain evidence="3 4">Ac Nc2</strain>
    </source>
</reference>
<evidence type="ECO:0000313" key="3">
    <source>
        <dbReference type="EMBL" id="CCI11483.1"/>
    </source>
</evidence>
<dbReference type="GO" id="GO:0005737">
    <property type="term" value="C:cytoplasm"/>
    <property type="evidence" value="ECO:0007669"/>
    <property type="project" value="TreeGrafter"/>
</dbReference>
<evidence type="ECO:0000256" key="1">
    <source>
        <dbReference type="ARBA" id="ARBA00022801"/>
    </source>
</evidence>
<dbReference type="GO" id="GO:0016787">
    <property type="term" value="F:hydrolase activity"/>
    <property type="evidence" value="ECO:0007669"/>
    <property type="project" value="UniProtKB-KW"/>
</dbReference>
<evidence type="ECO:0000313" key="4">
    <source>
        <dbReference type="Proteomes" id="UP000053237"/>
    </source>
</evidence>
<protein>
    <recommendedName>
        <fullName evidence="2">Serine hydrolase domain-containing protein</fullName>
    </recommendedName>
</protein>
<dbReference type="InParanoid" id="A0A024FWG4"/>
<proteinExistence type="predicted"/>
<dbReference type="STRING" id="65357.A0A024FWG4"/>
<dbReference type="InterPro" id="IPR005645">
    <property type="entry name" value="FSH-like_dom"/>
</dbReference>
<dbReference type="InterPro" id="IPR050593">
    <property type="entry name" value="LovG"/>
</dbReference>
<name>A0A024FWG4_9STRA</name>
<keyword evidence="1" id="KW-0378">Hydrolase</keyword>
<organism evidence="3 4">
    <name type="scientific">Albugo candida</name>
    <dbReference type="NCBI Taxonomy" id="65357"/>
    <lineage>
        <taxon>Eukaryota</taxon>
        <taxon>Sar</taxon>
        <taxon>Stramenopiles</taxon>
        <taxon>Oomycota</taxon>
        <taxon>Peronosporomycetes</taxon>
        <taxon>Albuginales</taxon>
        <taxon>Albuginaceae</taxon>
        <taxon>Albugo</taxon>
    </lineage>
</organism>
<evidence type="ECO:0000259" key="2">
    <source>
        <dbReference type="Pfam" id="PF03959"/>
    </source>
</evidence>
<dbReference type="PANTHER" id="PTHR48070:SF6">
    <property type="entry name" value="ESTERASE OVCA2"/>
    <property type="match status" value="1"/>
</dbReference>
<comment type="caution">
    <text evidence="3">The sequence shown here is derived from an EMBL/GenBank/DDBJ whole genome shotgun (WGS) entry which is preliminary data.</text>
</comment>
<dbReference type="OrthoDB" id="414698at2759"/>
<dbReference type="EMBL" id="CAIX01001093">
    <property type="protein sequence ID" value="CCI11483.1"/>
    <property type="molecule type" value="Genomic_DNA"/>
</dbReference>
<dbReference type="AlphaFoldDB" id="A0A024FWG4"/>
<dbReference type="Gene3D" id="3.40.50.1820">
    <property type="entry name" value="alpha/beta hydrolase"/>
    <property type="match status" value="1"/>
</dbReference>
<accession>A0A024FWG4</accession>
<dbReference type="Proteomes" id="UP000053237">
    <property type="component" value="Unassembled WGS sequence"/>
</dbReference>
<feature type="domain" description="Serine hydrolase" evidence="2">
    <location>
        <begin position="5"/>
        <end position="145"/>
    </location>
</feature>
<gene>
    <name evidence="3" type="ORF">BN9_129830</name>
</gene>
<dbReference type="PANTHER" id="PTHR48070">
    <property type="entry name" value="ESTERASE OVCA2"/>
    <property type="match status" value="1"/>
</dbReference>
<keyword evidence="4" id="KW-1185">Reference proteome</keyword>
<dbReference type="GO" id="GO:0005634">
    <property type="term" value="C:nucleus"/>
    <property type="evidence" value="ECO:0007669"/>
    <property type="project" value="TreeGrafter"/>
</dbReference>
<sequence length="151" mass="17418">MPADRIRILCLHGFGTNSSIMRHQIAGFRNNLQACAEFVFLDAPNIVEEQCQDKMITRKFGHLKPFRQWYTVQNRKDSKDTVWCREYNAIDRAIEYIERKVSLLGRIDAVLAFSQGTAVATLLTAMYKHEKRPCPWKICVCVCGIPISSFF</sequence>
<dbReference type="InterPro" id="IPR029058">
    <property type="entry name" value="AB_hydrolase_fold"/>
</dbReference>
<dbReference type="SUPFAM" id="SSF53474">
    <property type="entry name" value="alpha/beta-Hydrolases"/>
    <property type="match status" value="1"/>
</dbReference>